<proteinExistence type="predicted"/>
<reference evidence="1" key="1">
    <citation type="journal article" date="2014" name="Int. J. Syst. Evol. Microbiol.">
        <title>Complete genome sequence of Corynebacterium casei LMG S-19264T (=DSM 44701T), isolated from a smear-ripened cheese.</title>
        <authorList>
            <consortium name="US DOE Joint Genome Institute (JGI-PGF)"/>
            <person name="Walter F."/>
            <person name="Albersmeier A."/>
            <person name="Kalinowski J."/>
            <person name="Ruckert C."/>
        </authorList>
    </citation>
    <scope>NUCLEOTIDE SEQUENCE</scope>
    <source>
        <strain evidence="1">KCTC 12719</strain>
    </source>
</reference>
<dbReference type="RefSeq" id="WP_189606131.1">
    <property type="nucleotide sequence ID" value="NZ_BMXB01000021.1"/>
</dbReference>
<accession>A0A918SKT3</accession>
<comment type="caution">
    <text evidence="1">The sequence shown here is derived from an EMBL/GenBank/DDBJ whole genome shotgun (WGS) entry which is preliminary data.</text>
</comment>
<name>A0A918SKT3_9FLAO</name>
<evidence type="ECO:0000313" key="2">
    <source>
        <dbReference type="Proteomes" id="UP000610456"/>
    </source>
</evidence>
<gene>
    <name evidence="1" type="ORF">GCM10007103_32990</name>
</gene>
<reference evidence="1" key="2">
    <citation type="submission" date="2020-09" db="EMBL/GenBank/DDBJ databases">
        <authorList>
            <person name="Sun Q."/>
            <person name="Kim S."/>
        </authorList>
    </citation>
    <scope>NUCLEOTIDE SEQUENCE</scope>
    <source>
        <strain evidence="1">KCTC 12719</strain>
    </source>
</reference>
<protein>
    <recommendedName>
        <fullName evidence="3">Lipoprotein</fullName>
    </recommendedName>
</protein>
<dbReference type="EMBL" id="BMXB01000021">
    <property type="protein sequence ID" value="GHA49527.1"/>
    <property type="molecule type" value="Genomic_DNA"/>
</dbReference>
<sequence>MTKFHRLAILLIGSVFSFGCSSDDDNCMKTIIVQYEQVIQTPTGTAYLPEVTQEVPCDTPEPDPVQEIEEPGFLENFDYEVVSFNFTPDTGNNTSRLQFEIILKNRNNFSVTGVPVLTTVADGLKTSGSFSAQASSPCYEIDANGSCTLIYDQEYSLDQGLIESLELKTVQYFVAE</sequence>
<evidence type="ECO:0008006" key="3">
    <source>
        <dbReference type="Google" id="ProtNLM"/>
    </source>
</evidence>
<dbReference type="Proteomes" id="UP000610456">
    <property type="component" value="Unassembled WGS sequence"/>
</dbReference>
<organism evidence="1 2">
    <name type="scientific">Salinimicrobium marinum</name>
    <dbReference type="NCBI Taxonomy" id="680283"/>
    <lineage>
        <taxon>Bacteria</taxon>
        <taxon>Pseudomonadati</taxon>
        <taxon>Bacteroidota</taxon>
        <taxon>Flavobacteriia</taxon>
        <taxon>Flavobacteriales</taxon>
        <taxon>Flavobacteriaceae</taxon>
        <taxon>Salinimicrobium</taxon>
    </lineage>
</organism>
<dbReference type="PROSITE" id="PS51257">
    <property type="entry name" value="PROKAR_LIPOPROTEIN"/>
    <property type="match status" value="1"/>
</dbReference>
<evidence type="ECO:0000313" key="1">
    <source>
        <dbReference type="EMBL" id="GHA49527.1"/>
    </source>
</evidence>
<dbReference type="AlphaFoldDB" id="A0A918SKT3"/>
<keyword evidence="2" id="KW-1185">Reference proteome</keyword>